<dbReference type="Pfam" id="PF10294">
    <property type="entry name" value="Methyltransf_16"/>
    <property type="match status" value="1"/>
</dbReference>
<gene>
    <name evidence="10" type="ORF">Naga_100052g26</name>
</gene>
<organism evidence="10 11">
    <name type="scientific">Nannochloropsis gaditana</name>
    <dbReference type="NCBI Taxonomy" id="72520"/>
    <lineage>
        <taxon>Eukaryota</taxon>
        <taxon>Sar</taxon>
        <taxon>Stramenopiles</taxon>
        <taxon>Ochrophyta</taxon>
        <taxon>Eustigmatophyceae</taxon>
        <taxon>Eustigmatales</taxon>
        <taxon>Monodopsidaceae</taxon>
        <taxon>Nannochloropsis</taxon>
    </lineage>
</organism>
<dbReference type="EC" id="2.1.1.85" evidence="3"/>
<evidence type="ECO:0000256" key="7">
    <source>
        <dbReference type="ARBA" id="ARBA00022691"/>
    </source>
</evidence>
<dbReference type="InterPro" id="IPR019410">
    <property type="entry name" value="Methyltransf_16"/>
</dbReference>
<dbReference type="PANTHER" id="PTHR14614">
    <property type="entry name" value="HEPATOCELLULAR CARCINOMA-ASSOCIATED ANTIGEN"/>
    <property type="match status" value="1"/>
</dbReference>
<evidence type="ECO:0000313" key="10">
    <source>
        <dbReference type="EMBL" id="EWM22047.1"/>
    </source>
</evidence>
<dbReference type="GO" id="GO:0032259">
    <property type="term" value="P:methylation"/>
    <property type="evidence" value="ECO:0007669"/>
    <property type="project" value="UniProtKB-KW"/>
</dbReference>
<dbReference type="InterPro" id="IPR029063">
    <property type="entry name" value="SAM-dependent_MTases_sf"/>
</dbReference>
<keyword evidence="8" id="KW-0539">Nucleus</keyword>
<evidence type="ECO:0000256" key="6">
    <source>
        <dbReference type="ARBA" id="ARBA00022679"/>
    </source>
</evidence>
<dbReference type="OrthoDB" id="1723750at2759"/>
<accession>W7T6A0</accession>
<dbReference type="GO" id="GO:0005634">
    <property type="term" value="C:nucleus"/>
    <property type="evidence" value="ECO:0007669"/>
    <property type="project" value="UniProtKB-SubCell"/>
</dbReference>
<comment type="similarity">
    <text evidence="9">Belongs to the methyltransferase superfamily. METTL18 family.</text>
</comment>
<evidence type="ECO:0000256" key="2">
    <source>
        <dbReference type="ARBA" id="ARBA00004496"/>
    </source>
</evidence>
<evidence type="ECO:0000256" key="9">
    <source>
        <dbReference type="ARBA" id="ARBA00038126"/>
    </source>
</evidence>
<comment type="subcellular location">
    <subcellularLocation>
        <location evidence="2">Cytoplasm</location>
    </subcellularLocation>
    <subcellularLocation>
        <location evidence="1">Nucleus</location>
    </subcellularLocation>
</comment>
<keyword evidence="11" id="KW-1185">Reference proteome</keyword>
<evidence type="ECO:0000256" key="1">
    <source>
        <dbReference type="ARBA" id="ARBA00004123"/>
    </source>
</evidence>
<dbReference type="PANTHER" id="PTHR14614:SF39">
    <property type="entry name" value="HISTIDINE PROTEIN METHYLTRANSFERASE 1 HOMOLOG"/>
    <property type="match status" value="1"/>
</dbReference>
<reference evidence="10 11" key="1">
    <citation type="journal article" date="2014" name="Mol. Plant">
        <title>Chromosome Scale Genome Assembly and Transcriptome Profiling of Nannochloropsis gaditana in Nitrogen Depletion.</title>
        <authorList>
            <person name="Corteggiani Carpinelli E."/>
            <person name="Telatin A."/>
            <person name="Vitulo N."/>
            <person name="Forcato C."/>
            <person name="D'Angelo M."/>
            <person name="Schiavon R."/>
            <person name="Vezzi A."/>
            <person name="Giacometti G.M."/>
            <person name="Morosinotto T."/>
            <person name="Valle G."/>
        </authorList>
    </citation>
    <scope>NUCLEOTIDE SEQUENCE [LARGE SCALE GENOMIC DNA]</scope>
    <source>
        <strain evidence="10 11">B-31</strain>
    </source>
</reference>
<dbReference type="Proteomes" id="UP000019335">
    <property type="component" value="Unassembled WGS sequence"/>
</dbReference>
<proteinExistence type="inferred from homology"/>
<evidence type="ECO:0000313" key="11">
    <source>
        <dbReference type="Proteomes" id="UP000019335"/>
    </source>
</evidence>
<evidence type="ECO:0000256" key="3">
    <source>
        <dbReference type="ARBA" id="ARBA00012533"/>
    </source>
</evidence>
<sequence length="295" mass="32091">MSFTFGFDLPSNPSTTSNTVAQLGASPSSHTTWGHATSTPRVIHLDELTTAPAFCSISVLTRTYDDPKGHFRVVKNVEGVIADLPEGSDLVPGVYEGGLKIWESSKDLVCYLQNQRIIRPLYRVLELGCGHGLPGIHALQQGADSVVFSDLNEEVLREVTRPNIFLNVANRALSSARISLICGDWEALPQILGVDKPVDFNVIVSAETFYTPAVTNKLLRCIHRYLATTPEALALVAGKRYYFGTGGSVANLMSQASALGMRSRVVASSEDGRSNIRDIVEIRCKMEGLVRGKKI</sequence>
<protein>
    <recommendedName>
        <fullName evidence="3">protein-histidine N-methyltransferase</fullName>
        <ecNumber evidence="3">2.1.1.85</ecNumber>
    </recommendedName>
</protein>
<comment type="caution">
    <text evidence="10">The sequence shown here is derived from an EMBL/GenBank/DDBJ whole genome shotgun (WGS) entry which is preliminary data.</text>
</comment>
<dbReference type="EMBL" id="AZIL01002282">
    <property type="protein sequence ID" value="EWM22047.1"/>
    <property type="molecule type" value="Genomic_DNA"/>
</dbReference>
<name>W7T6A0_9STRA</name>
<dbReference type="AlphaFoldDB" id="W7T6A0"/>
<keyword evidence="7" id="KW-0949">S-adenosyl-L-methionine</keyword>
<evidence type="ECO:0000256" key="8">
    <source>
        <dbReference type="ARBA" id="ARBA00023242"/>
    </source>
</evidence>
<dbReference type="CDD" id="cd02440">
    <property type="entry name" value="AdoMet_MTases"/>
    <property type="match status" value="1"/>
</dbReference>
<evidence type="ECO:0000256" key="5">
    <source>
        <dbReference type="ARBA" id="ARBA00022603"/>
    </source>
</evidence>
<dbReference type="GO" id="GO:0005737">
    <property type="term" value="C:cytoplasm"/>
    <property type="evidence" value="ECO:0007669"/>
    <property type="project" value="UniProtKB-SubCell"/>
</dbReference>
<dbReference type="Gene3D" id="3.40.50.150">
    <property type="entry name" value="Vaccinia Virus protein VP39"/>
    <property type="match status" value="1"/>
</dbReference>
<keyword evidence="5 10" id="KW-0489">Methyltransferase</keyword>
<dbReference type="SUPFAM" id="SSF53335">
    <property type="entry name" value="S-adenosyl-L-methionine-dependent methyltransferases"/>
    <property type="match status" value="1"/>
</dbReference>
<evidence type="ECO:0000256" key="4">
    <source>
        <dbReference type="ARBA" id="ARBA00022490"/>
    </source>
</evidence>
<dbReference type="GO" id="GO:0018064">
    <property type="term" value="F:protein-L-histidine N-tele-methyltransferase activity"/>
    <property type="evidence" value="ECO:0007669"/>
    <property type="project" value="UniProtKB-EC"/>
</dbReference>
<keyword evidence="6 10" id="KW-0808">Transferase</keyword>
<keyword evidence="4" id="KW-0963">Cytoplasm</keyword>